<evidence type="ECO:0000313" key="2">
    <source>
        <dbReference type="EMBL" id="KXU12903.1"/>
    </source>
</evidence>
<feature type="transmembrane region" description="Helical" evidence="1">
    <location>
        <begin position="149"/>
        <end position="172"/>
    </location>
</feature>
<organism evidence="2 3">
    <name type="scientific">Streptococcus oralis</name>
    <dbReference type="NCBI Taxonomy" id="1303"/>
    <lineage>
        <taxon>Bacteria</taxon>
        <taxon>Bacillati</taxon>
        <taxon>Bacillota</taxon>
        <taxon>Bacilli</taxon>
        <taxon>Lactobacillales</taxon>
        <taxon>Streptococcaceae</taxon>
        <taxon>Streptococcus</taxon>
    </lineage>
</organism>
<keyword evidence="2" id="KW-0547">Nucleotide-binding</keyword>
<protein>
    <submittedName>
        <fullName evidence="2">ABC transporter, ATP-binding protein</fullName>
    </submittedName>
</protein>
<keyword evidence="1" id="KW-0812">Transmembrane</keyword>
<proteinExistence type="predicted"/>
<dbReference type="EMBL" id="LQZE01000402">
    <property type="protein sequence ID" value="KXU12903.1"/>
    <property type="molecule type" value="Genomic_DNA"/>
</dbReference>
<keyword evidence="1" id="KW-1133">Transmembrane helix</keyword>
<keyword evidence="2" id="KW-0067">ATP-binding</keyword>
<dbReference type="RefSeq" id="WP_061866477.1">
    <property type="nucleotide sequence ID" value="NZ_LQZE01000402.1"/>
</dbReference>
<feature type="transmembrane region" description="Helical" evidence="1">
    <location>
        <begin position="224"/>
        <end position="248"/>
    </location>
</feature>
<gene>
    <name evidence="2" type="ORF">SORDD17_01824</name>
</gene>
<feature type="transmembrane region" description="Helical" evidence="1">
    <location>
        <begin position="49"/>
        <end position="74"/>
    </location>
</feature>
<dbReference type="GO" id="GO:0005524">
    <property type="term" value="F:ATP binding"/>
    <property type="evidence" value="ECO:0007669"/>
    <property type="project" value="UniProtKB-KW"/>
</dbReference>
<dbReference type="PATRIC" id="fig|1303.87.peg.2188"/>
<reference evidence="2 3" key="1">
    <citation type="submission" date="2016-01" db="EMBL/GenBank/DDBJ databases">
        <title>Highly variable Streptococcus oralis are common among viridans streptococci isolated from primates.</title>
        <authorList>
            <person name="Denapaite D."/>
            <person name="Rieger M."/>
            <person name="Koendgen S."/>
            <person name="Brueckner R."/>
            <person name="Ochigava I."/>
            <person name="Kappeler P."/>
            <person name="Maetz-Rensing K."/>
            <person name="Leendertz F."/>
            <person name="Hakenbeck R."/>
        </authorList>
    </citation>
    <scope>NUCLEOTIDE SEQUENCE [LARGE SCALE GENOMIC DNA]</scope>
    <source>
        <strain evidence="2 3">DD17</strain>
    </source>
</reference>
<keyword evidence="1" id="KW-0472">Membrane</keyword>
<evidence type="ECO:0000256" key="1">
    <source>
        <dbReference type="SAM" id="Phobius"/>
    </source>
</evidence>
<feature type="transmembrane region" description="Helical" evidence="1">
    <location>
        <begin position="107"/>
        <end position="129"/>
    </location>
</feature>
<dbReference type="AlphaFoldDB" id="A0A139RDS4"/>
<sequence length="255" mass="28354">MFWNLVRYEFKNVNKWYLALYGAVLVLSALIGIQAQTYNNLPVKESQPVLLIFLATVFGGVMITLGISTISLIIKRFKGSVYDRQGYLTLTLPVSEHHIITAKLIGAFIWSLISTAVLVLCIYIILLITNPDGVQLSALLSFVEEHLTGFGLTVLSFLLSTISGILCIYLAISIGQLFNEYRTALAVAAYIGIRIVIGIIEVFFNTSTNFYVNSLAGFNDNFYMGAGISIVEELIFIAIFYLGTYYILKNKVNLQ</sequence>
<feature type="transmembrane region" description="Helical" evidence="1">
    <location>
        <begin position="16"/>
        <end position="37"/>
    </location>
</feature>
<name>A0A139RDS4_STROR</name>
<accession>A0A139RDS4</accession>
<comment type="caution">
    <text evidence="2">The sequence shown here is derived from an EMBL/GenBank/DDBJ whole genome shotgun (WGS) entry which is preliminary data.</text>
</comment>
<evidence type="ECO:0000313" key="3">
    <source>
        <dbReference type="Proteomes" id="UP000072989"/>
    </source>
</evidence>
<feature type="transmembrane region" description="Helical" evidence="1">
    <location>
        <begin position="184"/>
        <end position="204"/>
    </location>
</feature>
<dbReference type="Proteomes" id="UP000072989">
    <property type="component" value="Unassembled WGS sequence"/>
</dbReference>